<dbReference type="PANTHER" id="PTHR30461:SF23">
    <property type="entry name" value="DNA RECOMBINASE-RELATED"/>
    <property type="match status" value="1"/>
</dbReference>
<dbReference type="InterPro" id="IPR036162">
    <property type="entry name" value="Resolvase-like_N_sf"/>
</dbReference>
<feature type="domain" description="Resolvase/invertase-type recombinase catalytic" evidence="1">
    <location>
        <begin position="9"/>
        <end position="161"/>
    </location>
</feature>
<reference evidence="3 4" key="1">
    <citation type="submission" date="2023-05" db="EMBL/GenBank/DDBJ databases">
        <authorList>
            <person name="Guo Y."/>
        </authorList>
    </citation>
    <scope>NUCLEOTIDE SEQUENCE [LARGE SCALE GENOMIC DNA]</scope>
    <source>
        <strain evidence="3 4">GR2756</strain>
    </source>
</reference>
<protein>
    <submittedName>
        <fullName evidence="3">Recombinase family protein</fullName>
    </submittedName>
</protein>
<dbReference type="PROSITE" id="PS51736">
    <property type="entry name" value="RECOMBINASES_3"/>
    <property type="match status" value="1"/>
</dbReference>
<dbReference type="InterPro" id="IPR011109">
    <property type="entry name" value="DNA_bind_recombinase_dom"/>
</dbReference>
<dbReference type="CDD" id="cd03768">
    <property type="entry name" value="SR_ResInv"/>
    <property type="match status" value="1"/>
</dbReference>
<evidence type="ECO:0000259" key="1">
    <source>
        <dbReference type="PROSITE" id="PS51736"/>
    </source>
</evidence>
<name>A0ABU3Q3D0_9SPHN</name>
<dbReference type="InterPro" id="IPR006119">
    <property type="entry name" value="Resolv_N"/>
</dbReference>
<dbReference type="Proteomes" id="UP001259572">
    <property type="component" value="Unassembled WGS sequence"/>
</dbReference>
<dbReference type="PANTHER" id="PTHR30461">
    <property type="entry name" value="DNA-INVERTASE FROM LAMBDOID PROPHAGE"/>
    <property type="match status" value="1"/>
</dbReference>
<keyword evidence="4" id="KW-1185">Reference proteome</keyword>
<feature type="domain" description="Recombinase" evidence="2">
    <location>
        <begin position="169"/>
        <end position="283"/>
    </location>
</feature>
<dbReference type="Pfam" id="PF07508">
    <property type="entry name" value="Recombinase"/>
    <property type="match status" value="1"/>
</dbReference>
<gene>
    <name evidence="3" type="ORF">RQX22_03040</name>
</gene>
<dbReference type="Gene3D" id="3.40.50.1390">
    <property type="entry name" value="Resolvase, N-terminal catalytic domain"/>
    <property type="match status" value="1"/>
</dbReference>
<organism evidence="3 4">
    <name type="scientific">Sphingosinicella rhizophila</name>
    <dbReference type="NCBI Taxonomy" id="3050082"/>
    <lineage>
        <taxon>Bacteria</taxon>
        <taxon>Pseudomonadati</taxon>
        <taxon>Pseudomonadota</taxon>
        <taxon>Alphaproteobacteria</taxon>
        <taxon>Sphingomonadales</taxon>
        <taxon>Sphingosinicellaceae</taxon>
        <taxon>Sphingosinicella</taxon>
    </lineage>
</organism>
<evidence type="ECO:0000313" key="4">
    <source>
        <dbReference type="Proteomes" id="UP001259572"/>
    </source>
</evidence>
<dbReference type="RefSeq" id="WP_315723478.1">
    <property type="nucleotide sequence ID" value="NZ_JAVUPU010000001.1"/>
</dbReference>
<evidence type="ECO:0000313" key="3">
    <source>
        <dbReference type="EMBL" id="MDT9597921.1"/>
    </source>
</evidence>
<proteinExistence type="predicted"/>
<dbReference type="Gene3D" id="3.90.1750.20">
    <property type="entry name" value="Putative Large Serine Recombinase, Chain B, Domain 2"/>
    <property type="match status" value="1"/>
</dbReference>
<comment type="caution">
    <text evidence="3">The sequence shown here is derived from an EMBL/GenBank/DDBJ whole genome shotgun (WGS) entry which is preliminary data.</text>
</comment>
<dbReference type="InterPro" id="IPR050639">
    <property type="entry name" value="SSR_resolvase"/>
</dbReference>
<dbReference type="PROSITE" id="PS51737">
    <property type="entry name" value="RECOMBINASE_DNA_BIND"/>
    <property type="match status" value="1"/>
</dbReference>
<dbReference type="EMBL" id="JAVUPU010000001">
    <property type="protein sequence ID" value="MDT9597921.1"/>
    <property type="molecule type" value="Genomic_DNA"/>
</dbReference>
<dbReference type="InterPro" id="IPR038109">
    <property type="entry name" value="DNA_bind_recomb_sf"/>
</dbReference>
<dbReference type="Pfam" id="PF00239">
    <property type="entry name" value="Resolvase"/>
    <property type="match status" value="1"/>
</dbReference>
<sequence>MTAARKVVRCAIYTRKSTEDGLDQEFNSLDAQRAACEAYVASQIGEGWELLPSDYDDGGFSGGNMERPGLQRLLAEVDDGNVDVIVVYKVDRLTRSLPDFARIIEKLDAAKASFVSVTQAFNTTSSMGRLTLNVLLSFAQFEREVTGERIRDKIAASKARGMWMGGNPALGYDIQERRLIINEREAAIVRHIFDRYLELGSVPRLVRELDEAGIRSKSWITADGKRMDGARLRPGSICYMLNNRLYLGEIVHKGLRHPGDHEAIVSLNIFEAVQRRLEENRIQKRGTKVRAATCWLTGKIADISGQPMRPSFSYGAAGRPYRYYVSEGELPGSRPGTNAHVTRVSAAHIERIVAQRVAGLIDSAEHDLERIAAAIDRVEIGRRNIHVLLHSEAVREPCESAARAVERLLPSIIFGDNIVLEHDERIRLVAEVNPVARGKVIKQDGISLEQVNGSGADRRDLASILRHAHARLRELDASPLAPETQGLAKAPKEGWTRNHLALGFIAPDIQKAMLKEKLDQSTISALMASIPLSWEDQRMQIQGFFP</sequence>
<evidence type="ECO:0000259" key="2">
    <source>
        <dbReference type="PROSITE" id="PS51737"/>
    </source>
</evidence>
<dbReference type="SMART" id="SM00857">
    <property type="entry name" value="Resolvase"/>
    <property type="match status" value="1"/>
</dbReference>
<dbReference type="SUPFAM" id="SSF53041">
    <property type="entry name" value="Resolvase-like"/>
    <property type="match status" value="1"/>
</dbReference>
<accession>A0ABU3Q3D0</accession>